<accession>A0A821J291</accession>
<gene>
    <name evidence="1" type="ORF">TSG867_LOCUS33738</name>
</gene>
<feature type="non-terminal residue" evidence="1">
    <location>
        <position position="1"/>
    </location>
</feature>
<reference evidence="1" key="1">
    <citation type="submission" date="2021-02" db="EMBL/GenBank/DDBJ databases">
        <authorList>
            <person name="Nowell W R."/>
        </authorList>
    </citation>
    <scope>NUCLEOTIDE SEQUENCE</scope>
</reference>
<proteinExistence type="predicted"/>
<dbReference type="AlphaFoldDB" id="A0A821J291"/>
<dbReference type="Proteomes" id="UP000663862">
    <property type="component" value="Unassembled WGS sequence"/>
</dbReference>
<comment type="caution">
    <text evidence="1">The sequence shown here is derived from an EMBL/GenBank/DDBJ whole genome shotgun (WGS) entry which is preliminary data.</text>
</comment>
<organism evidence="1 2">
    <name type="scientific">Rotaria socialis</name>
    <dbReference type="NCBI Taxonomy" id="392032"/>
    <lineage>
        <taxon>Eukaryota</taxon>
        <taxon>Metazoa</taxon>
        <taxon>Spiralia</taxon>
        <taxon>Gnathifera</taxon>
        <taxon>Rotifera</taxon>
        <taxon>Eurotatoria</taxon>
        <taxon>Bdelloidea</taxon>
        <taxon>Philodinida</taxon>
        <taxon>Philodinidae</taxon>
        <taxon>Rotaria</taxon>
    </lineage>
</organism>
<evidence type="ECO:0000313" key="1">
    <source>
        <dbReference type="EMBL" id="CAF4711306.1"/>
    </source>
</evidence>
<evidence type="ECO:0000313" key="2">
    <source>
        <dbReference type="Proteomes" id="UP000663862"/>
    </source>
</evidence>
<protein>
    <recommendedName>
        <fullName evidence="3">MULE transposase domain-containing protein</fullName>
    </recommendedName>
</protein>
<dbReference type="EMBL" id="CAJOBQ010011831">
    <property type="protein sequence ID" value="CAF4711306.1"/>
    <property type="molecule type" value="Genomic_DNA"/>
</dbReference>
<evidence type="ECO:0008006" key="3">
    <source>
        <dbReference type="Google" id="ProtNLM"/>
    </source>
</evidence>
<sequence length="50" mass="5604">ATEKILQSTFMLEVLIADGSGAIRNAFTKVFNNDQVGVCWAHMHRNVNKK</sequence>
<name>A0A821J291_9BILA</name>